<name>A0ABV1FQ12_9BACT</name>
<dbReference type="EMBL" id="JBBNFP010000015">
    <property type="protein sequence ID" value="MEQ2486492.1"/>
    <property type="molecule type" value="Genomic_DNA"/>
</dbReference>
<evidence type="ECO:0000313" key="1">
    <source>
        <dbReference type="EMBL" id="MEQ2486492.1"/>
    </source>
</evidence>
<keyword evidence="1" id="KW-0670">Pyruvate</keyword>
<proteinExistence type="predicted"/>
<dbReference type="RefSeq" id="WP_215759575.1">
    <property type="nucleotide sequence ID" value="NZ_JAHKBE010000015.1"/>
</dbReference>
<gene>
    <name evidence="1" type="ORF">AAAT34_05400</name>
</gene>
<evidence type="ECO:0000313" key="2">
    <source>
        <dbReference type="Proteomes" id="UP001487296"/>
    </source>
</evidence>
<dbReference type="Proteomes" id="UP001487296">
    <property type="component" value="Unassembled WGS sequence"/>
</dbReference>
<organism evidence="1 2">
    <name type="scientific">Hallella faecis</name>
    <dbReference type="NCBI Taxonomy" id="2841596"/>
    <lineage>
        <taxon>Bacteria</taxon>
        <taxon>Pseudomonadati</taxon>
        <taxon>Bacteroidota</taxon>
        <taxon>Bacteroidia</taxon>
        <taxon>Bacteroidales</taxon>
        <taxon>Prevotellaceae</taxon>
        <taxon>Hallella</taxon>
    </lineage>
</organism>
<reference evidence="1 2" key="1">
    <citation type="submission" date="2024-04" db="EMBL/GenBank/DDBJ databases">
        <title>Human intestinal bacterial collection.</title>
        <authorList>
            <person name="Pauvert C."/>
            <person name="Hitch T.C.A."/>
            <person name="Clavel T."/>
        </authorList>
    </citation>
    <scope>NUCLEOTIDE SEQUENCE [LARGE SCALE GENOMIC DNA]</scope>
    <source>
        <strain evidence="1 2">CLA-AA-H145</strain>
    </source>
</reference>
<sequence length="164" mass="18555">MDYKYINQLLERYWKCETSLEEEDILRAFFSQDNIPAELERYKPLFVYEAKEPVSDVLGKDFDEKILAMVEESQPVKAKVITMTQRLRPLFKAAAVVTIVLTLGNAMQVPFAKQNADPISSYDGYSKPELNHGTSVAMSDSVVLDTMKRSLAEPTAKMGDPIIK</sequence>
<keyword evidence="2" id="KW-1185">Reference proteome</keyword>
<accession>A0ABV1FQ12</accession>
<comment type="caution">
    <text evidence="1">The sequence shown here is derived from an EMBL/GenBank/DDBJ whole genome shotgun (WGS) entry which is preliminary data.</text>
</comment>
<protein>
    <submittedName>
        <fullName evidence="1">Pyruvate ferredoxin oxidoreductase</fullName>
    </submittedName>
</protein>